<feature type="region of interest" description="Disordered" evidence="1">
    <location>
        <begin position="772"/>
        <end position="806"/>
    </location>
</feature>
<feature type="region of interest" description="Disordered" evidence="1">
    <location>
        <begin position="509"/>
        <end position="591"/>
    </location>
</feature>
<feature type="domain" description="Uncharacterised" evidence="2">
    <location>
        <begin position="104"/>
        <end position="419"/>
    </location>
</feature>
<evidence type="ECO:0000313" key="3">
    <source>
        <dbReference type="EMBL" id="OTI63333.1"/>
    </source>
</evidence>
<evidence type="ECO:0000256" key="1">
    <source>
        <dbReference type="SAM" id="MobiDB-lite"/>
    </source>
</evidence>
<feature type="compositionally biased region" description="Basic residues" evidence="1">
    <location>
        <begin position="926"/>
        <end position="937"/>
    </location>
</feature>
<sequence length="1188" mass="127433">MLRSAFILKSLVRSHKWVGLPKLLARGCSQSPHPGGCMLANALRNLFSFKRPPGPGVVRPVGGGDHPSPKSLTPDLIKKLEEGDEDALRYPPYIRGYPAFIGGHVLLDYHKEKVGQIASGIGLPPSQFNKLILPVLVSYANFVHLVPASQNHHHRAWGGLLAHGLEVALLALNSCQVTSFDHGRVPQERTRRKERWYAAAVFASLLHDTGKPLSDFRVTDATGERFWKPVSKSIPDWAAEHGIERYYLHWNPGRHERHKNLSITMVDRILHPEVREWLMDGGQDLYTAMVAAITGDDEKSALTGIVIKADSASVQLDLKKRGGDPAGTAAGGTGVPIASHVISAMRLLRQNGVWKANGKGDRIWSTTQGIFIAWNSAAAEVVEKMLADGLKAFPRSADSLGEILADHDVFERNPNGSIYWKVAPDVLSEGKEKILRLQCIKLSSPSTLYPYDPLPPSVAVIIGDEKTAVRYDPANGAMGVPVGEGAQESQSQGIELAGAELPMQAGDEFKPMFDLEGGSPPASAPQPSGQNSKFSAPTLMSSPAPADNSKKAAAPAAPSLAPDTSAQKRPGLVIGAPPPPQPQVALGVTDSKQKPATAGTDLFAGVKVGIDISALEDEVEPSAQKPTWDDPFAAPDAQLDGDPFAIKQSQTPQPKKEVVQPDAEPSSLIDVAKGESPRPNAPRQEAKSPKLQVIKQNPAPALQVGLESRAPHEANLVVPAFPAEVVEGISGEGFETIDITSDFDPEVLELTGIEKAFADVPVKAAVVADEDTSDSSGPAVIQPPLISTLPKEPRGESTRKGGYTPPPPGAFEEAFRFDAEHSVLDEFDVPDLPIDNPLGISAPAEFADLDVSSFAVQEAPQPVSLEGYDLPTLDSNVFLGGIPSQPILQMGDLEDLECMDADDEHADAEEASHQAGVTSTDASPSAKKRRKRKKRKSGVIAPMPETNLGTPLITGPVPGIQIGPVRKPTAQPALLPAEPAVPAVPSAETEKPVEQTFSEPLVGDYMAYLGRHPDLAEKFLWYTRNVDEGVRVFKRHQLLFLFREGGFMPGDEEALNEARWLWFDITAPGRLVFGVVGDKGVVLAPYLVDALAAICGAEFKVAISKPASSLTSDEMARLARTALEKVPVNTDTYGVPVAVLTPRLISALVSDLGVRESDLIRALIETQQISLDRKNYVVSVEAKAVTYE</sequence>
<dbReference type="InterPro" id="IPR011119">
    <property type="entry name" value="Unchr_helicase_relaxase_TraI"/>
</dbReference>
<organism evidence="3 4">
    <name type="scientific">Pseudomonas aeruginosa</name>
    <dbReference type="NCBI Taxonomy" id="287"/>
    <lineage>
        <taxon>Bacteria</taxon>
        <taxon>Pseudomonadati</taxon>
        <taxon>Pseudomonadota</taxon>
        <taxon>Gammaproteobacteria</taxon>
        <taxon>Pseudomonadales</taxon>
        <taxon>Pseudomonadaceae</taxon>
        <taxon>Pseudomonas</taxon>
    </lineage>
</organism>
<gene>
    <name evidence="3" type="ORF">CAZ10_10930</name>
</gene>
<dbReference type="EMBL" id="NFFZ01000004">
    <property type="protein sequence ID" value="OTI63333.1"/>
    <property type="molecule type" value="Genomic_DNA"/>
</dbReference>
<feature type="compositionally biased region" description="Low complexity" evidence="1">
    <location>
        <begin position="541"/>
        <end position="565"/>
    </location>
</feature>
<dbReference type="Pfam" id="PF07514">
    <property type="entry name" value="TraI_2"/>
    <property type="match status" value="1"/>
</dbReference>
<protein>
    <recommendedName>
        <fullName evidence="2">Uncharacterized domain-containing protein</fullName>
    </recommendedName>
</protein>
<feature type="region of interest" description="Disordered" evidence="1">
    <location>
        <begin position="905"/>
        <end position="954"/>
    </location>
</feature>
<reference evidence="3 4" key="1">
    <citation type="submission" date="2017-05" db="EMBL/GenBank/DDBJ databases">
        <authorList>
            <person name="Song R."/>
            <person name="Chenine A.L."/>
            <person name="Ruprecht R.M."/>
        </authorList>
    </citation>
    <scope>NUCLEOTIDE SEQUENCE [LARGE SCALE GENOMIC DNA]</scope>
    <source>
        <strain evidence="3 4">S567_C10_BS</strain>
    </source>
</reference>
<accession>A0A241XS58</accession>
<evidence type="ECO:0000259" key="2">
    <source>
        <dbReference type="Pfam" id="PF07514"/>
    </source>
</evidence>
<proteinExistence type="predicted"/>
<dbReference type="Gene3D" id="1.10.3210.40">
    <property type="match status" value="1"/>
</dbReference>
<evidence type="ECO:0000313" key="4">
    <source>
        <dbReference type="Proteomes" id="UP000194857"/>
    </source>
</evidence>
<comment type="caution">
    <text evidence="3">The sequence shown here is derived from an EMBL/GenBank/DDBJ whole genome shotgun (WGS) entry which is preliminary data.</text>
</comment>
<dbReference type="Proteomes" id="UP000194857">
    <property type="component" value="Unassembled WGS sequence"/>
</dbReference>
<name>A0A241XS58_PSEAI</name>
<feature type="region of interest" description="Disordered" evidence="1">
    <location>
        <begin position="617"/>
        <end position="691"/>
    </location>
</feature>
<feature type="compositionally biased region" description="Polar residues" evidence="1">
    <location>
        <begin position="531"/>
        <end position="540"/>
    </location>
</feature>
<feature type="compositionally biased region" description="Low complexity" evidence="1">
    <location>
        <begin position="517"/>
        <end position="530"/>
    </location>
</feature>
<dbReference type="NCBIfam" id="NF041494">
    <property type="entry name" value="MobH"/>
    <property type="match status" value="1"/>
</dbReference>
<dbReference type="AlphaFoldDB" id="A0A241XS58"/>